<proteinExistence type="predicted"/>
<sequence>AAKQFGIAKSALARHIKNFKSSGQNQFVYNPNYQVKKMFNETEESELVNYIKMAAKMHYGLNLANVKKLAYEYAITNKKKYPSQWDEKKEAGDNWLRCFRSRHSATLSLRKLEGTSLARSTLFNKETVAAFSKAYKSALAKGKFEPSRIYNVDETGITTVQQPPKILAPKGVKQIGGMTSAERGVLVTMICCINAAGNTVPPLFVFPRANLKNHMLKGAPVGAIGAVNKSGWSNEDVFFKYLQHFISHVKPTIEDKVILLLDKQESHVSIPTIDLAKRSGVILVTFHPHTSHRMQP</sequence>
<gene>
    <name evidence="2" type="ORF">NQ314_005528</name>
</gene>
<protein>
    <recommendedName>
        <fullName evidence="1">DDE-1 domain-containing protein</fullName>
    </recommendedName>
</protein>
<accession>A0AAV8ZGD7</accession>
<name>A0AAV8ZGD7_9CUCU</name>
<dbReference type="PANTHER" id="PTHR19303">
    <property type="entry name" value="TRANSPOSON"/>
    <property type="match status" value="1"/>
</dbReference>
<dbReference type="InterPro" id="IPR004875">
    <property type="entry name" value="DDE_SF_endonuclease_dom"/>
</dbReference>
<evidence type="ECO:0000313" key="3">
    <source>
        <dbReference type="Proteomes" id="UP001162156"/>
    </source>
</evidence>
<feature type="domain" description="DDE-1" evidence="1">
    <location>
        <begin position="186"/>
        <end position="296"/>
    </location>
</feature>
<dbReference type="InterPro" id="IPR050863">
    <property type="entry name" value="CenT-Element_Derived"/>
</dbReference>
<evidence type="ECO:0000313" key="2">
    <source>
        <dbReference type="EMBL" id="KAJ8963628.1"/>
    </source>
</evidence>
<dbReference type="Proteomes" id="UP001162156">
    <property type="component" value="Unassembled WGS sequence"/>
</dbReference>
<dbReference type="EMBL" id="JANEYF010001524">
    <property type="protein sequence ID" value="KAJ8963628.1"/>
    <property type="molecule type" value="Genomic_DNA"/>
</dbReference>
<keyword evidence="3" id="KW-1185">Reference proteome</keyword>
<feature type="non-terminal residue" evidence="2">
    <location>
        <position position="1"/>
    </location>
</feature>
<dbReference type="GO" id="GO:0003677">
    <property type="term" value="F:DNA binding"/>
    <property type="evidence" value="ECO:0007669"/>
    <property type="project" value="TreeGrafter"/>
</dbReference>
<dbReference type="GO" id="GO:0005634">
    <property type="term" value="C:nucleus"/>
    <property type="evidence" value="ECO:0007669"/>
    <property type="project" value="TreeGrafter"/>
</dbReference>
<reference evidence="2" key="1">
    <citation type="journal article" date="2023" name="Insect Mol. Biol.">
        <title>Genome sequencing provides insights into the evolution of gene families encoding plant cell wall-degrading enzymes in longhorned beetles.</title>
        <authorList>
            <person name="Shin N.R."/>
            <person name="Okamura Y."/>
            <person name="Kirsch R."/>
            <person name="Pauchet Y."/>
        </authorList>
    </citation>
    <scope>NUCLEOTIDE SEQUENCE</scope>
    <source>
        <strain evidence="2">RBIC_L_NR</strain>
    </source>
</reference>
<evidence type="ECO:0000259" key="1">
    <source>
        <dbReference type="Pfam" id="PF03184"/>
    </source>
</evidence>
<dbReference type="Pfam" id="PF03184">
    <property type="entry name" value="DDE_1"/>
    <property type="match status" value="1"/>
</dbReference>
<dbReference type="PANTHER" id="PTHR19303:SF71">
    <property type="entry name" value="ZINC FINGER PHD-TYPE DOMAIN-CONTAINING PROTEIN"/>
    <property type="match status" value="1"/>
</dbReference>
<comment type="caution">
    <text evidence="2">The sequence shown here is derived from an EMBL/GenBank/DDBJ whole genome shotgun (WGS) entry which is preliminary data.</text>
</comment>
<organism evidence="2 3">
    <name type="scientific">Rhamnusium bicolor</name>
    <dbReference type="NCBI Taxonomy" id="1586634"/>
    <lineage>
        <taxon>Eukaryota</taxon>
        <taxon>Metazoa</taxon>
        <taxon>Ecdysozoa</taxon>
        <taxon>Arthropoda</taxon>
        <taxon>Hexapoda</taxon>
        <taxon>Insecta</taxon>
        <taxon>Pterygota</taxon>
        <taxon>Neoptera</taxon>
        <taxon>Endopterygota</taxon>
        <taxon>Coleoptera</taxon>
        <taxon>Polyphaga</taxon>
        <taxon>Cucujiformia</taxon>
        <taxon>Chrysomeloidea</taxon>
        <taxon>Cerambycidae</taxon>
        <taxon>Lepturinae</taxon>
        <taxon>Rhagiini</taxon>
        <taxon>Rhamnusium</taxon>
    </lineage>
</organism>
<dbReference type="AlphaFoldDB" id="A0AAV8ZGD7"/>